<feature type="region of interest" description="Disordered" evidence="1">
    <location>
        <begin position="127"/>
        <end position="152"/>
    </location>
</feature>
<comment type="caution">
    <text evidence="2">The sequence shown here is derived from an EMBL/GenBank/DDBJ whole genome shotgun (WGS) entry which is preliminary data.</text>
</comment>
<dbReference type="GO" id="GO:0009507">
    <property type="term" value="C:chloroplast"/>
    <property type="evidence" value="ECO:0007669"/>
    <property type="project" value="GOC"/>
</dbReference>
<keyword evidence="3" id="KW-1185">Reference proteome</keyword>
<protein>
    <submittedName>
        <fullName evidence="2">Uncharacterized protein</fullName>
    </submittedName>
</protein>
<dbReference type="EMBL" id="BMAR01000031">
    <property type="protein sequence ID" value="GFR49579.1"/>
    <property type="molecule type" value="Genomic_DNA"/>
</dbReference>
<sequence>QTFRSQELCNLLWALAVMRHRPPGDWLGGLMGQLYGRAPGLTAQDVAHVCWSLAVLRVRPGLPLLQRLLVRALGVRRELTPQALILTLWGLSRLRVALPERAVALLLQGGMGASALAAAAEEAGVEAPTEAAPPGVRHPPPPPVHAAANAASSSSVQMEVPEAARASSVITPGDLAGAAVVLARCRHMPPRRWLARWYGAVAAWRQRFTPTELATLLYGIAVLGLRPMGHWLDLMLTEVERHVTAAAGAADPLVATVAEVARWRRSDGLVAAAALGTGTTAAADGGEQQTASVFTATAAAAAGARCRCRLSATQLTLVLWSVARLGHPPPPAWVGAVAGGVAERLEEFNPREAAATLRALSQLMGAAAERRRAEQAAGRGGTGRRRRHHLRTRSSSSSSPYRSSGVAAPTSGGASLGGGRGSLAALVAVGHLSMHAGGSAGDGMGAAEEEEEEEEAEEAGEEEEAEEAEEEEDELEALVSGLVARLAESLPERCLYGTLRAASLARSGGGGGGGVGGGGVSYATAADQQLLE</sequence>
<reference evidence="2 3" key="1">
    <citation type="journal article" date="2021" name="Sci. Rep.">
        <title>Genome sequencing of the multicellular alga Astrephomene provides insights into convergent evolution of germ-soma differentiation.</title>
        <authorList>
            <person name="Yamashita S."/>
            <person name="Yamamoto K."/>
            <person name="Matsuzaki R."/>
            <person name="Suzuki S."/>
            <person name="Yamaguchi H."/>
            <person name="Hirooka S."/>
            <person name="Minakuchi Y."/>
            <person name="Miyagishima S."/>
            <person name="Kawachi M."/>
            <person name="Toyoda A."/>
            <person name="Nozaki H."/>
        </authorList>
    </citation>
    <scope>NUCLEOTIDE SEQUENCE [LARGE SCALE GENOMIC DNA]</scope>
    <source>
        <strain evidence="2 3">NIES-4017</strain>
    </source>
</reference>
<dbReference type="PANTHER" id="PTHR21228">
    <property type="entry name" value="FAST LEU-RICH DOMAIN-CONTAINING"/>
    <property type="match status" value="1"/>
</dbReference>
<dbReference type="PANTHER" id="PTHR21228:SF40">
    <property type="entry name" value="LD45607P"/>
    <property type="match status" value="1"/>
</dbReference>
<dbReference type="InterPro" id="IPR050870">
    <property type="entry name" value="FAST_kinase"/>
</dbReference>
<dbReference type="GO" id="GO:0035770">
    <property type="term" value="C:ribonucleoprotein granule"/>
    <property type="evidence" value="ECO:0007669"/>
    <property type="project" value="TreeGrafter"/>
</dbReference>
<proteinExistence type="predicted"/>
<feature type="compositionally biased region" description="Low complexity" evidence="1">
    <location>
        <begin position="393"/>
        <end position="413"/>
    </location>
</feature>
<dbReference type="GO" id="GO:0000963">
    <property type="term" value="P:mitochondrial RNA processing"/>
    <property type="evidence" value="ECO:0007669"/>
    <property type="project" value="TreeGrafter"/>
</dbReference>
<feature type="region of interest" description="Disordered" evidence="1">
    <location>
        <begin position="437"/>
        <end position="474"/>
    </location>
</feature>
<feature type="region of interest" description="Disordered" evidence="1">
    <location>
        <begin position="368"/>
        <end position="415"/>
    </location>
</feature>
<dbReference type="GO" id="GO:0003723">
    <property type="term" value="F:RNA binding"/>
    <property type="evidence" value="ECO:0007669"/>
    <property type="project" value="TreeGrafter"/>
</dbReference>
<dbReference type="GO" id="GO:1901259">
    <property type="term" value="P:chloroplast rRNA processing"/>
    <property type="evidence" value="ECO:0007669"/>
    <property type="project" value="TreeGrafter"/>
</dbReference>
<dbReference type="Proteomes" id="UP001054857">
    <property type="component" value="Unassembled WGS sequence"/>
</dbReference>
<feature type="non-terminal residue" evidence="2">
    <location>
        <position position="532"/>
    </location>
</feature>
<gene>
    <name evidence="2" type="ORF">Agub_g11645</name>
</gene>
<evidence type="ECO:0000313" key="3">
    <source>
        <dbReference type="Proteomes" id="UP001054857"/>
    </source>
</evidence>
<feature type="compositionally biased region" description="Basic residues" evidence="1">
    <location>
        <begin position="382"/>
        <end position="392"/>
    </location>
</feature>
<organism evidence="2 3">
    <name type="scientific">Astrephomene gubernaculifera</name>
    <dbReference type="NCBI Taxonomy" id="47775"/>
    <lineage>
        <taxon>Eukaryota</taxon>
        <taxon>Viridiplantae</taxon>
        <taxon>Chlorophyta</taxon>
        <taxon>core chlorophytes</taxon>
        <taxon>Chlorophyceae</taxon>
        <taxon>CS clade</taxon>
        <taxon>Chlamydomonadales</taxon>
        <taxon>Astrephomenaceae</taxon>
        <taxon>Astrephomene</taxon>
    </lineage>
</organism>
<feature type="compositionally biased region" description="Acidic residues" evidence="1">
    <location>
        <begin position="447"/>
        <end position="474"/>
    </location>
</feature>
<dbReference type="GO" id="GO:0005759">
    <property type="term" value="C:mitochondrial matrix"/>
    <property type="evidence" value="ECO:0007669"/>
    <property type="project" value="TreeGrafter"/>
</dbReference>
<accession>A0AAD3HQ06</accession>
<dbReference type="AlphaFoldDB" id="A0AAD3HQ06"/>
<evidence type="ECO:0000313" key="2">
    <source>
        <dbReference type="EMBL" id="GFR49579.1"/>
    </source>
</evidence>
<dbReference type="GO" id="GO:0044528">
    <property type="term" value="P:regulation of mitochondrial mRNA stability"/>
    <property type="evidence" value="ECO:0007669"/>
    <property type="project" value="TreeGrafter"/>
</dbReference>
<feature type="non-terminal residue" evidence="2">
    <location>
        <position position="1"/>
    </location>
</feature>
<name>A0AAD3HQ06_9CHLO</name>
<evidence type="ECO:0000256" key="1">
    <source>
        <dbReference type="SAM" id="MobiDB-lite"/>
    </source>
</evidence>